<evidence type="ECO:0008006" key="4">
    <source>
        <dbReference type="Google" id="ProtNLM"/>
    </source>
</evidence>
<evidence type="ECO:0000313" key="2">
    <source>
        <dbReference type="EMBL" id="STO07780.1"/>
    </source>
</evidence>
<dbReference type="Proteomes" id="UP000254060">
    <property type="component" value="Unassembled WGS sequence"/>
</dbReference>
<accession>A0A377FSJ0</accession>
<sequence>MHINSVRPPSENPFENDVQCKRNDAIDSAIGFIVPFGFFFTLFAIGVLIKFLSL</sequence>
<feature type="transmembrane region" description="Helical" evidence="1">
    <location>
        <begin position="29"/>
        <end position="52"/>
    </location>
</feature>
<dbReference type="OrthoDB" id="2679928at2"/>
<keyword evidence="1" id="KW-1133">Transmembrane helix</keyword>
<dbReference type="EMBL" id="UGGP01000001">
    <property type="protein sequence ID" value="STO07780.1"/>
    <property type="molecule type" value="Genomic_DNA"/>
</dbReference>
<proteinExistence type="predicted"/>
<dbReference type="InterPro" id="IPR025416">
    <property type="entry name" value="YqzM"/>
</dbReference>
<evidence type="ECO:0000256" key="1">
    <source>
        <dbReference type="SAM" id="Phobius"/>
    </source>
</evidence>
<name>A0A377FSJ0_9BACL</name>
<keyword evidence="1" id="KW-0812">Transmembrane</keyword>
<dbReference type="STRING" id="1397694.GCA_000702585_01643"/>
<reference evidence="2 3" key="1">
    <citation type="submission" date="2018-06" db="EMBL/GenBank/DDBJ databases">
        <authorList>
            <consortium name="Pathogen Informatics"/>
            <person name="Doyle S."/>
        </authorList>
    </citation>
    <scope>NUCLEOTIDE SEQUENCE [LARGE SCALE GENOMIC DNA]</scope>
    <source>
        <strain evidence="2 3">NCTC13163</strain>
    </source>
</reference>
<dbReference type="Pfam" id="PF14141">
    <property type="entry name" value="YqzM"/>
    <property type="match status" value="1"/>
</dbReference>
<protein>
    <recommendedName>
        <fullName evidence="4">YqzM-like protein</fullName>
    </recommendedName>
</protein>
<dbReference type="AlphaFoldDB" id="A0A377FSJ0"/>
<keyword evidence="1" id="KW-0472">Membrane</keyword>
<evidence type="ECO:0000313" key="3">
    <source>
        <dbReference type="Proteomes" id="UP000254060"/>
    </source>
</evidence>
<dbReference type="RefSeq" id="WP_024371416.1">
    <property type="nucleotide sequence ID" value="NZ_UGGP01000001.1"/>
</dbReference>
<gene>
    <name evidence="2" type="ORF">NCTC13163_01138</name>
</gene>
<organism evidence="2 3">
    <name type="scientific">Exiguobacterium aurantiacum</name>
    <dbReference type="NCBI Taxonomy" id="33987"/>
    <lineage>
        <taxon>Bacteria</taxon>
        <taxon>Bacillati</taxon>
        <taxon>Bacillota</taxon>
        <taxon>Bacilli</taxon>
        <taxon>Bacillales</taxon>
        <taxon>Bacillales Family XII. Incertae Sedis</taxon>
        <taxon>Exiguobacterium</taxon>
    </lineage>
</organism>